<feature type="transmembrane region" description="Helical" evidence="8">
    <location>
        <begin position="214"/>
        <end position="236"/>
    </location>
</feature>
<dbReference type="RefSeq" id="WP_344137513.1">
    <property type="nucleotide sequence ID" value="NZ_BAAARA010000024.1"/>
</dbReference>
<accession>A0ABN3GXE5</accession>
<feature type="transmembrane region" description="Helical" evidence="8">
    <location>
        <begin position="20"/>
        <end position="38"/>
    </location>
</feature>
<comment type="caution">
    <text evidence="9">The sequence shown here is derived from an EMBL/GenBank/DDBJ whole genome shotgun (WGS) entry which is preliminary data.</text>
</comment>
<reference evidence="9 10" key="1">
    <citation type="journal article" date="2019" name="Int. J. Syst. Evol. Microbiol.">
        <title>The Global Catalogue of Microorganisms (GCM) 10K type strain sequencing project: providing services to taxonomists for standard genome sequencing and annotation.</title>
        <authorList>
            <consortium name="The Broad Institute Genomics Platform"/>
            <consortium name="The Broad Institute Genome Sequencing Center for Infectious Disease"/>
            <person name="Wu L."/>
            <person name="Ma J."/>
        </authorList>
    </citation>
    <scope>NUCLEOTIDE SEQUENCE [LARGE SCALE GENOMIC DNA]</scope>
    <source>
        <strain evidence="9 10">JCM 16221</strain>
    </source>
</reference>
<feature type="transmembrane region" description="Helical" evidence="8">
    <location>
        <begin position="311"/>
        <end position="342"/>
    </location>
</feature>
<evidence type="ECO:0000256" key="5">
    <source>
        <dbReference type="ARBA" id="ARBA00022692"/>
    </source>
</evidence>
<evidence type="ECO:0000313" key="9">
    <source>
        <dbReference type="EMBL" id="GAA2362832.1"/>
    </source>
</evidence>
<feature type="transmembrane region" description="Helical" evidence="8">
    <location>
        <begin position="156"/>
        <end position="179"/>
    </location>
</feature>
<sequence>MVNDSSGEKGIAQVPLTRHAQIACVYLTVGVLAVLAYAVRGMLVLVFLGFFLALGVEPAVAWLQRHRWRRGLAVASVVLALLGIVGLVVLLAVVPAVGQIGQVVARIPTLLDGLSANLGDQADLRAHLHDPALHERVKEVAGDAATWVMRALAAGFAALGVVLGGVFAACTAGALMVYFSLAMPRIHAAIERSAATRPGRAEAVRQAMGRVGGYVTGQAVVSLCAGAVSYVFFLVAGVPYPALLALVVALLDTIPQVGATLASAAGTLVALSQSIPLAAATLLFFIVYQALENYLVAPRVFARTVELSPLGAFVAILLGGALAGVLGAMLALPIAAALKVLYQQAKVELRDQTR</sequence>
<keyword evidence="7 8" id="KW-0472">Membrane</keyword>
<proteinExistence type="inferred from homology"/>
<dbReference type="PANTHER" id="PTHR21716">
    <property type="entry name" value="TRANSMEMBRANE PROTEIN"/>
    <property type="match status" value="1"/>
</dbReference>
<evidence type="ECO:0000256" key="6">
    <source>
        <dbReference type="ARBA" id="ARBA00022989"/>
    </source>
</evidence>
<evidence type="ECO:0000256" key="8">
    <source>
        <dbReference type="SAM" id="Phobius"/>
    </source>
</evidence>
<evidence type="ECO:0000256" key="2">
    <source>
        <dbReference type="ARBA" id="ARBA00009773"/>
    </source>
</evidence>
<keyword evidence="5 8" id="KW-0812">Transmembrane</keyword>
<feature type="transmembrane region" description="Helical" evidence="8">
    <location>
        <begin position="44"/>
        <end position="63"/>
    </location>
</feature>
<comment type="similarity">
    <text evidence="2">Belongs to the autoinducer-2 exporter (AI-2E) (TC 2.A.86) family.</text>
</comment>
<keyword evidence="3" id="KW-0813">Transport</keyword>
<dbReference type="PANTHER" id="PTHR21716:SF53">
    <property type="entry name" value="PERMEASE PERM-RELATED"/>
    <property type="match status" value="1"/>
</dbReference>
<organism evidence="9 10">
    <name type="scientific">Saccharopolyspora halophila</name>
    <dbReference type="NCBI Taxonomy" id="405551"/>
    <lineage>
        <taxon>Bacteria</taxon>
        <taxon>Bacillati</taxon>
        <taxon>Actinomycetota</taxon>
        <taxon>Actinomycetes</taxon>
        <taxon>Pseudonocardiales</taxon>
        <taxon>Pseudonocardiaceae</taxon>
        <taxon>Saccharopolyspora</taxon>
    </lineage>
</organism>
<feature type="transmembrane region" description="Helical" evidence="8">
    <location>
        <begin position="274"/>
        <end position="291"/>
    </location>
</feature>
<feature type="transmembrane region" description="Helical" evidence="8">
    <location>
        <begin position="242"/>
        <end position="262"/>
    </location>
</feature>
<dbReference type="InterPro" id="IPR002549">
    <property type="entry name" value="AI-2E-like"/>
</dbReference>
<name>A0ABN3GXE5_9PSEU</name>
<evidence type="ECO:0000256" key="3">
    <source>
        <dbReference type="ARBA" id="ARBA00022448"/>
    </source>
</evidence>
<evidence type="ECO:0000256" key="1">
    <source>
        <dbReference type="ARBA" id="ARBA00004651"/>
    </source>
</evidence>
<evidence type="ECO:0000313" key="10">
    <source>
        <dbReference type="Proteomes" id="UP001501218"/>
    </source>
</evidence>
<feature type="transmembrane region" description="Helical" evidence="8">
    <location>
        <begin position="72"/>
        <end position="94"/>
    </location>
</feature>
<keyword evidence="6 8" id="KW-1133">Transmembrane helix</keyword>
<evidence type="ECO:0000256" key="7">
    <source>
        <dbReference type="ARBA" id="ARBA00023136"/>
    </source>
</evidence>
<dbReference type="EMBL" id="BAAARA010000024">
    <property type="protein sequence ID" value="GAA2362832.1"/>
    <property type="molecule type" value="Genomic_DNA"/>
</dbReference>
<evidence type="ECO:0000256" key="4">
    <source>
        <dbReference type="ARBA" id="ARBA00022475"/>
    </source>
</evidence>
<protein>
    <submittedName>
        <fullName evidence="9">AI-2E family transporter</fullName>
    </submittedName>
</protein>
<comment type="subcellular location">
    <subcellularLocation>
        <location evidence="1">Cell membrane</location>
        <topology evidence="1">Multi-pass membrane protein</topology>
    </subcellularLocation>
</comment>
<dbReference type="Pfam" id="PF01594">
    <property type="entry name" value="AI-2E_transport"/>
    <property type="match status" value="1"/>
</dbReference>
<dbReference type="Proteomes" id="UP001501218">
    <property type="component" value="Unassembled WGS sequence"/>
</dbReference>
<keyword evidence="4" id="KW-1003">Cell membrane</keyword>
<gene>
    <name evidence="9" type="ORF">GCM10009854_48120</name>
</gene>
<keyword evidence="10" id="KW-1185">Reference proteome</keyword>